<dbReference type="RefSeq" id="WP_191147943.1">
    <property type="nucleotide sequence ID" value="NZ_CP061274.1"/>
</dbReference>
<protein>
    <submittedName>
        <fullName evidence="1">Uncharacterized protein</fullName>
    </submittedName>
</protein>
<evidence type="ECO:0000313" key="2">
    <source>
        <dbReference type="Proteomes" id="UP000516660"/>
    </source>
</evidence>
<dbReference type="AlphaFoldDB" id="A0A7L7Z2T8"/>
<reference evidence="1 2" key="1">
    <citation type="submission" date="2020-08" db="EMBL/GenBank/DDBJ databases">
        <title>Description of Clavibacter zhangzhiyonge sp. nov., a phytopathogenic actinobacterium isolated from barley seeds, causing leaf brown spot and decline.</title>
        <authorList>
            <person name="Tian Q."/>
            <person name="Chuan J."/>
            <person name="Zhao W."/>
            <person name="Li X."/>
        </authorList>
    </citation>
    <scope>NUCLEOTIDE SEQUENCE [LARGE SCALE GENOMIC DNA]</scope>
    <source>
        <strain evidence="1 2">DM1</strain>
    </source>
</reference>
<evidence type="ECO:0000313" key="1">
    <source>
        <dbReference type="EMBL" id="QOD44007.1"/>
    </source>
</evidence>
<name>A0A7L7Z2T8_9MICO</name>
<dbReference type="KEGG" id="czh:H9X71_01165"/>
<proteinExistence type="predicted"/>
<keyword evidence="2" id="KW-1185">Reference proteome</keyword>
<organism evidence="1 2">
    <name type="scientific">Clavibacter zhangzhiyongii</name>
    <dbReference type="NCBI Taxonomy" id="2768071"/>
    <lineage>
        <taxon>Bacteria</taxon>
        <taxon>Bacillati</taxon>
        <taxon>Actinomycetota</taxon>
        <taxon>Actinomycetes</taxon>
        <taxon>Micrococcales</taxon>
        <taxon>Microbacteriaceae</taxon>
        <taxon>Clavibacter</taxon>
    </lineage>
</organism>
<dbReference type="Proteomes" id="UP000516660">
    <property type="component" value="Chromosome"/>
</dbReference>
<gene>
    <name evidence="1" type="ORF">H9X71_01165</name>
</gene>
<sequence length="104" mass="11523">MRHFIQLADDLAAAHGDDRAVLGAVRPETTGERHWDAAIAVLVEHRLLEVGLPVPSWVDAEEFRVDPPWTFGAGRYDIPVGWERASPSFLRHGVMLDPDTLASV</sequence>
<dbReference type="EMBL" id="CP061274">
    <property type="protein sequence ID" value="QOD44007.1"/>
    <property type="molecule type" value="Genomic_DNA"/>
</dbReference>
<accession>A0A7L7Z2T8</accession>